<dbReference type="InterPro" id="IPR000380">
    <property type="entry name" value="Topo_IA"/>
</dbReference>
<comment type="function">
    <text evidence="8">Releases the supercoiling and torsional tension of DNA, which is introduced during the DNA replication and transcription, by transiently cleaving and rejoining one strand of the DNA duplex. Introduces a single-strand break via transesterification at a target site in duplex DNA. The scissile phosphodiester is attacked by the catalytic tyrosine of the enzyme, resulting in the formation of a DNA-(5'-phosphotyrosyl)-enzyme intermediate and the expulsion of a 3'-OH DNA strand. The free DNA strand then undergoes passage around the unbroken strand, thus removing DNA supercoils. Finally, in the religation step, the DNA 3'-OH attacks the covalent intermediate to expel the active-site tyrosine and restore the DNA phosphodiester backbone.</text>
</comment>
<dbReference type="SUPFAM" id="SSF56712">
    <property type="entry name" value="Prokaryotic type I DNA topoisomerase"/>
    <property type="match status" value="1"/>
</dbReference>
<accession>A0ABV0JK56</accession>
<feature type="site" description="Interaction with DNA" evidence="8">
    <location>
        <position position="496"/>
    </location>
</feature>
<dbReference type="InterPro" id="IPR005733">
    <property type="entry name" value="TopoI_bac-type"/>
</dbReference>
<dbReference type="InterPro" id="IPR013825">
    <property type="entry name" value="Topo_IA_cen_sub2"/>
</dbReference>
<feature type="site" description="Interaction with DNA" evidence="8">
    <location>
        <position position="313"/>
    </location>
</feature>
<comment type="subunit">
    <text evidence="8">Monomer.</text>
</comment>
<dbReference type="InterPro" id="IPR023406">
    <property type="entry name" value="Topo_IA_AS"/>
</dbReference>
<dbReference type="CDD" id="cd00186">
    <property type="entry name" value="TOP1Ac"/>
    <property type="match status" value="1"/>
</dbReference>
<dbReference type="EC" id="5.6.2.1" evidence="8"/>
<dbReference type="GO" id="GO:0003917">
    <property type="term" value="F:DNA topoisomerase type I (single strand cut, ATP-independent) activity"/>
    <property type="evidence" value="ECO:0007669"/>
    <property type="project" value="UniProtKB-EC"/>
</dbReference>
<feature type="site" description="Interaction with DNA" evidence="8">
    <location>
        <position position="156"/>
    </location>
</feature>
<feature type="active site" description="O-(5'-phospho-DNA)-tyrosine intermediate" evidence="8">
    <location>
        <position position="311"/>
    </location>
</feature>
<dbReference type="InterPro" id="IPR006171">
    <property type="entry name" value="TOPRIM_dom"/>
</dbReference>
<dbReference type="InterPro" id="IPR023405">
    <property type="entry name" value="Topo_IA_core_domain"/>
</dbReference>
<keyword evidence="5 8" id="KW-0799">Topoisomerase</keyword>
<dbReference type="PANTHER" id="PTHR42785">
    <property type="entry name" value="DNA TOPOISOMERASE, TYPE IA, CORE"/>
    <property type="match status" value="1"/>
</dbReference>
<sequence length="777" mass="86048">MKLVLIESPGKKEKWQKYLGSGFKVMASIGHVVELAKDGEDALGFDMTDNRVICRFVPRSDRAKKVLGELKKASSAATEVIFATDPDREGECIAYHLARELKVKNPKRVRTSEITETAIKKAIKSPSSLDQNLINAALGRAVLDKLVGFRGSKLIWSLNNGAKSVGRVQSAALHLVCDRERAIKAFVPEDYWSVWVDYAEGFRAFYAGQVNTQDTQESERLDTTDDSELPSNEKETGARVRSQSQADTLVQAAKTHPHSVLSVISKQAVKNPPAAFTTSSLQQAASTRLKLNPQKTMQLAQKLYEGGFITYMRTDSTSLSTEFCASVRKYLAENDPENLSDKSVKHKSSSSSQEAHEAIRPTEITRTPEVIKNQVGAEEAALYDLIWRRALASLCQAAKLLKTRILTQSGNITWVASGQVLQSEGYLRYWKDIAGDVVLPTLKQGQSLTLKKAGADKKETQPPPRYSEAKLISLMEKLGIGRPSTYAPTVATLKEREYVIVQKGNLVPTPLGLEVDEFMGRALPDLIKSDFTAKMERELDAIASGKLDWEKYVINWNQDYFAPAISKAKQLVTPAATGAIKQISGKNSYPAQVENNNYPVSRSSSSTKRAPQKSRSLPKSDFPQVTEIVCPKCSRFLTKVTSKSEKVKAGHFLKCDDRAGGCGAVMFMNERTKKYELPYSERSAKSSDSEKLTSYSCPVCSSCLENFGYSDKQTGEAKTMLRCSNADNRKGSCKEVAFWWTKEGNWWSKVYGEIGEKTVKSRKTVAKTRSSSSAKRT</sequence>
<feature type="compositionally biased region" description="Polar residues" evidence="9">
    <location>
        <begin position="591"/>
        <end position="617"/>
    </location>
</feature>
<dbReference type="SMART" id="SM00493">
    <property type="entry name" value="TOPRIM"/>
    <property type="match status" value="1"/>
</dbReference>
<feature type="domain" description="Toprim" evidence="10">
    <location>
        <begin position="1"/>
        <end position="116"/>
    </location>
</feature>
<dbReference type="SMART" id="SM00437">
    <property type="entry name" value="TOP1Ac"/>
    <property type="match status" value="1"/>
</dbReference>
<keyword evidence="7 8" id="KW-0413">Isomerase</keyword>
<evidence type="ECO:0000256" key="2">
    <source>
        <dbReference type="ARBA" id="ARBA00009446"/>
    </source>
</evidence>
<dbReference type="Gene3D" id="1.10.290.10">
    <property type="entry name" value="Topoisomerase I, domain 4"/>
    <property type="match status" value="1"/>
</dbReference>
<evidence type="ECO:0000256" key="7">
    <source>
        <dbReference type="ARBA" id="ARBA00023235"/>
    </source>
</evidence>
<dbReference type="InterPro" id="IPR013497">
    <property type="entry name" value="Topo_IA_cen"/>
</dbReference>
<feature type="site" description="Interaction with DNA" evidence="8">
    <location>
        <position position="31"/>
    </location>
</feature>
<dbReference type="InterPro" id="IPR013826">
    <property type="entry name" value="Topo_IA_cen_sub3"/>
</dbReference>
<evidence type="ECO:0000256" key="4">
    <source>
        <dbReference type="ARBA" id="ARBA00022842"/>
    </source>
</evidence>
<evidence type="ECO:0000259" key="11">
    <source>
        <dbReference type="PROSITE" id="PS52039"/>
    </source>
</evidence>
<dbReference type="Gene3D" id="3.40.50.140">
    <property type="match status" value="1"/>
</dbReference>
<protein>
    <recommendedName>
        <fullName evidence="8">DNA topoisomerase 1</fullName>
        <ecNumber evidence="8">5.6.2.1</ecNumber>
    </recommendedName>
    <alternativeName>
        <fullName evidence="8">DNA topoisomerase I</fullName>
    </alternativeName>
</protein>
<dbReference type="InterPro" id="IPR028612">
    <property type="entry name" value="Topoisom_1_IA"/>
</dbReference>
<dbReference type="PANTHER" id="PTHR42785:SF1">
    <property type="entry name" value="DNA TOPOISOMERASE"/>
    <property type="match status" value="1"/>
</dbReference>
<proteinExistence type="inferred from homology"/>
<feature type="region of interest" description="Disordered" evidence="9">
    <location>
        <begin position="213"/>
        <end position="239"/>
    </location>
</feature>
<feature type="site" description="Interaction with DNA" evidence="8">
    <location>
        <position position="144"/>
    </location>
</feature>
<evidence type="ECO:0000256" key="8">
    <source>
        <dbReference type="HAMAP-Rule" id="MF_00952"/>
    </source>
</evidence>
<dbReference type="RefSeq" id="WP_190417397.1">
    <property type="nucleotide sequence ID" value="NZ_JAMPKK010000007.1"/>
</dbReference>
<dbReference type="InterPro" id="IPR003601">
    <property type="entry name" value="Topo_IA_2"/>
</dbReference>
<evidence type="ECO:0000313" key="13">
    <source>
        <dbReference type="Proteomes" id="UP001442494"/>
    </source>
</evidence>
<dbReference type="Gene3D" id="2.70.20.10">
    <property type="entry name" value="Topoisomerase I, domain 3"/>
    <property type="match status" value="1"/>
</dbReference>
<comment type="caution">
    <text evidence="12">The sequence shown here is derived from an EMBL/GenBank/DDBJ whole genome shotgun (WGS) entry which is preliminary data.</text>
</comment>
<evidence type="ECO:0000256" key="5">
    <source>
        <dbReference type="ARBA" id="ARBA00023029"/>
    </source>
</evidence>
<feature type="region of interest" description="Disordered" evidence="9">
    <location>
        <begin position="591"/>
        <end position="619"/>
    </location>
</feature>
<dbReference type="NCBIfam" id="TIGR01051">
    <property type="entry name" value="topA_bact"/>
    <property type="match status" value="1"/>
</dbReference>
<dbReference type="Pfam" id="PF01751">
    <property type="entry name" value="Toprim"/>
    <property type="match status" value="1"/>
</dbReference>
<feature type="domain" description="Topo IA-type catalytic" evidence="11">
    <location>
        <begin position="130"/>
        <end position="565"/>
    </location>
</feature>
<keyword evidence="4" id="KW-0460">Magnesium</keyword>
<dbReference type="InterPro" id="IPR013824">
    <property type="entry name" value="Topo_IA_cen_sub1"/>
</dbReference>
<dbReference type="InterPro" id="IPR003602">
    <property type="entry name" value="Topo_IA_DNA-bd_dom"/>
</dbReference>
<dbReference type="PROSITE" id="PS50880">
    <property type="entry name" value="TOPRIM"/>
    <property type="match status" value="1"/>
</dbReference>
<dbReference type="EMBL" id="JAMPKK010000007">
    <property type="protein sequence ID" value="MEP0863821.1"/>
    <property type="molecule type" value="Genomic_DNA"/>
</dbReference>
<keyword evidence="6 8" id="KW-0238">DNA-binding</keyword>
<organism evidence="12 13">
    <name type="scientific">Funiculus sociatus GB2-A5</name>
    <dbReference type="NCBI Taxonomy" id="2933946"/>
    <lineage>
        <taxon>Bacteria</taxon>
        <taxon>Bacillati</taxon>
        <taxon>Cyanobacteriota</taxon>
        <taxon>Cyanophyceae</taxon>
        <taxon>Coleofasciculales</taxon>
        <taxon>Coleofasciculaceae</taxon>
        <taxon>Funiculus</taxon>
    </lineage>
</organism>
<comment type="caution">
    <text evidence="8">Lacks conserved residue(s) required for the propagation of feature annotation.</text>
</comment>
<gene>
    <name evidence="8 12" type="primary">topA</name>
    <name evidence="12" type="ORF">NDI37_04995</name>
</gene>
<feature type="site" description="Interaction with DNA" evidence="8">
    <location>
        <position position="140"/>
    </location>
</feature>
<dbReference type="HAMAP" id="MF_00952">
    <property type="entry name" value="Topoisom_1_prok"/>
    <property type="match status" value="1"/>
</dbReference>
<dbReference type="PROSITE" id="PS52039">
    <property type="entry name" value="TOPO_IA_2"/>
    <property type="match status" value="1"/>
</dbReference>
<evidence type="ECO:0000256" key="1">
    <source>
        <dbReference type="ARBA" id="ARBA00000213"/>
    </source>
</evidence>
<comment type="similarity">
    <text evidence="2 8">Belongs to the type IA topoisomerase family.</text>
</comment>
<keyword evidence="13" id="KW-1185">Reference proteome</keyword>
<dbReference type="PRINTS" id="PR00417">
    <property type="entry name" value="PRTPISMRASEI"/>
</dbReference>
<dbReference type="Pfam" id="PF01131">
    <property type="entry name" value="Topoisom_bac"/>
    <property type="match status" value="1"/>
</dbReference>
<dbReference type="SMART" id="SM00436">
    <property type="entry name" value="TOP1Bc"/>
    <property type="match status" value="1"/>
</dbReference>
<feature type="region of interest" description="Interaction with DNA" evidence="8">
    <location>
        <begin position="164"/>
        <end position="169"/>
    </location>
</feature>
<comment type="catalytic activity">
    <reaction evidence="1 8">
        <text>ATP-independent breakage of single-stranded DNA, followed by passage and rejoining.</text>
        <dbReference type="EC" id="5.6.2.1"/>
    </reaction>
</comment>
<name>A0ABV0JK56_9CYAN</name>
<dbReference type="Gene3D" id="1.10.460.10">
    <property type="entry name" value="Topoisomerase I, domain 2"/>
    <property type="match status" value="1"/>
</dbReference>
<evidence type="ECO:0000256" key="3">
    <source>
        <dbReference type="ARBA" id="ARBA00022723"/>
    </source>
</evidence>
<evidence type="ECO:0000259" key="10">
    <source>
        <dbReference type="PROSITE" id="PS50880"/>
    </source>
</evidence>
<reference evidence="12 13" key="1">
    <citation type="submission" date="2022-04" db="EMBL/GenBank/DDBJ databases">
        <title>Positive selection, recombination, and allopatry shape intraspecific diversity of widespread and dominant cyanobacteria.</title>
        <authorList>
            <person name="Wei J."/>
            <person name="Shu W."/>
            <person name="Hu C."/>
        </authorList>
    </citation>
    <scope>NUCLEOTIDE SEQUENCE [LARGE SCALE GENOMIC DNA]</scope>
    <source>
        <strain evidence="12 13">GB2-A5</strain>
    </source>
</reference>
<dbReference type="PROSITE" id="PS00396">
    <property type="entry name" value="TOPO_IA_1"/>
    <property type="match status" value="1"/>
</dbReference>
<keyword evidence="3" id="KW-0479">Metal-binding</keyword>
<evidence type="ECO:0000256" key="6">
    <source>
        <dbReference type="ARBA" id="ARBA00023125"/>
    </source>
</evidence>
<feature type="region of interest" description="Disordered" evidence="9">
    <location>
        <begin position="337"/>
        <end position="365"/>
    </location>
</feature>
<evidence type="ECO:0000313" key="12">
    <source>
        <dbReference type="EMBL" id="MEP0863821.1"/>
    </source>
</evidence>
<dbReference type="Proteomes" id="UP001442494">
    <property type="component" value="Unassembled WGS sequence"/>
</dbReference>
<evidence type="ECO:0000256" key="9">
    <source>
        <dbReference type="SAM" id="MobiDB-lite"/>
    </source>
</evidence>